<dbReference type="PROSITE" id="PS51186">
    <property type="entry name" value="GNAT"/>
    <property type="match status" value="1"/>
</dbReference>
<dbReference type="Proteomes" id="UP000580861">
    <property type="component" value="Unassembled WGS sequence"/>
</dbReference>
<accession>A0A841BAV9</accession>
<dbReference type="InterPro" id="IPR051908">
    <property type="entry name" value="Ribosomal_N-acetyltransferase"/>
</dbReference>
<evidence type="ECO:0000259" key="1">
    <source>
        <dbReference type="PROSITE" id="PS51186"/>
    </source>
</evidence>
<sequence>MTALWSGEVRLTGEDLVLRDWIEDDIAFMPGLFDNPAVARFTPLPSPFDEVAAKAHYEKYLVRRAEGTGLRLAITADGGEPLGEVVLFLREEGHVELGYAVGPAHRGRDLAARSLRVLTAHALERGLSPLRLQIDSENAASEAVARRVGYALTDLPPETKVEKGLEITLLTWEYTGTR</sequence>
<proteinExistence type="predicted"/>
<evidence type="ECO:0000313" key="3">
    <source>
        <dbReference type="Proteomes" id="UP000580861"/>
    </source>
</evidence>
<dbReference type="GO" id="GO:0008999">
    <property type="term" value="F:protein-N-terminal-alanine acetyltransferase activity"/>
    <property type="evidence" value="ECO:0007669"/>
    <property type="project" value="TreeGrafter"/>
</dbReference>
<reference evidence="2 3" key="1">
    <citation type="submission" date="2020-08" db="EMBL/GenBank/DDBJ databases">
        <title>Sequencing the genomes of 1000 actinobacteria strains.</title>
        <authorList>
            <person name="Klenk H.-P."/>
        </authorList>
    </citation>
    <scope>NUCLEOTIDE SEQUENCE [LARGE SCALE GENOMIC DNA]</scope>
    <source>
        <strain evidence="2 3">DSM 45272</strain>
    </source>
</reference>
<dbReference type="GO" id="GO:1990189">
    <property type="term" value="F:protein N-terminal-serine acetyltransferase activity"/>
    <property type="evidence" value="ECO:0007669"/>
    <property type="project" value="TreeGrafter"/>
</dbReference>
<dbReference type="SUPFAM" id="SSF55729">
    <property type="entry name" value="Acyl-CoA N-acyltransferases (Nat)"/>
    <property type="match status" value="1"/>
</dbReference>
<dbReference type="AlphaFoldDB" id="A0A841BAV9"/>
<keyword evidence="2" id="KW-0808">Transferase</keyword>
<feature type="domain" description="N-acetyltransferase" evidence="1">
    <location>
        <begin position="16"/>
        <end position="168"/>
    </location>
</feature>
<organism evidence="2 3">
    <name type="scientific">Amycolatopsis umgeniensis</name>
    <dbReference type="NCBI Taxonomy" id="336628"/>
    <lineage>
        <taxon>Bacteria</taxon>
        <taxon>Bacillati</taxon>
        <taxon>Actinomycetota</taxon>
        <taxon>Actinomycetes</taxon>
        <taxon>Pseudonocardiales</taxon>
        <taxon>Pseudonocardiaceae</taxon>
        <taxon>Amycolatopsis</taxon>
    </lineage>
</organism>
<dbReference type="EMBL" id="JACHMX010000001">
    <property type="protein sequence ID" value="MBB5857136.1"/>
    <property type="molecule type" value="Genomic_DNA"/>
</dbReference>
<dbReference type="GO" id="GO:0005737">
    <property type="term" value="C:cytoplasm"/>
    <property type="evidence" value="ECO:0007669"/>
    <property type="project" value="TreeGrafter"/>
</dbReference>
<comment type="caution">
    <text evidence="2">The sequence shown here is derived from an EMBL/GenBank/DDBJ whole genome shotgun (WGS) entry which is preliminary data.</text>
</comment>
<evidence type="ECO:0000313" key="2">
    <source>
        <dbReference type="EMBL" id="MBB5857136.1"/>
    </source>
</evidence>
<dbReference type="Pfam" id="PF13302">
    <property type="entry name" value="Acetyltransf_3"/>
    <property type="match status" value="1"/>
</dbReference>
<dbReference type="InterPro" id="IPR000182">
    <property type="entry name" value="GNAT_dom"/>
</dbReference>
<dbReference type="RefSeq" id="WP_184903045.1">
    <property type="nucleotide sequence ID" value="NZ_JACHMX010000001.1"/>
</dbReference>
<dbReference type="InterPro" id="IPR016181">
    <property type="entry name" value="Acyl_CoA_acyltransferase"/>
</dbReference>
<keyword evidence="3" id="KW-1185">Reference proteome</keyword>
<name>A0A841BAV9_9PSEU</name>
<dbReference type="Gene3D" id="3.40.630.30">
    <property type="match status" value="1"/>
</dbReference>
<gene>
    <name evidence="2" type="ORF">HDA45_007223</name>
</gene>
<dbReference type="PANTHER" id="PTHR43441">
    <property type="entry name" value="RIBOSOMAL-PROTEIN-SERINE ACETYLTRANSFERASE"/>
    <property type="match status" value="1"/>
</dbReference>
<protein>
    <submittedName>
        <fullName evidence="2">RimJ/RimL family protein N-acetyltransferase</fullName>
    </submittedName>
</protein>
<dbReference type="PANTHER" id="PTHR43441:SF10">
    <property type="entry name" value="ACETYLTRANSFERASE"/>
    <property type="match status" value="1"/>
</dbReference>